<dbReference type="InterPro" id="IPR000873">
    <property type="entry name" value="AMP-dep_synth/lig_dom"/>
</dbReference>
<dbReference type="SUPFAM" id="SSF53335">
    <property type="entry name" value="S-adenosyl-L-methionine-dependent methyltransferases"/>
    <property type="match status" value="1"/>
</dbReference>
<dbReference type="GO" id="GO:0008610">
    <property type="term" value="P:lipid biosynthetic process"/>
    <property type="evidence" value="ECO:0007669"/>
    <property type="project" value="UniProtKB-ARBA"/>
</dbReference>
<dbReference type="EMBL" id="CP023695">
    <property type="protein sequence ID" value="QEV16173.1"/>
    <property type="molecule type" value="Genomic_DNA"/>
</dbReference>
<dbReference type="SUPFAM" id="SSF47336">
    <property type="entry name" value="ACP-like"/>
    <property type="match status" value="2"/>
</dbReference>
<dbReference type="OrthoDB" id="2472181at2"/>
<dbReference type="InterPro" id="IPR025110">
    <property type="entry name" value="AMP-bd_C"/>
</dbReference>
<keyword evidence="2" id="KW-0596">Phosphopantetheine</keyword>
<dbReference type="NCBIfam" id="TIGR01444">
    <property type="entry name" value="fkbM_fam"/>
    <property type="match status" value="1"/>
</dbReference>
<dbReference type="NCBIfam" id="TIGR01733">
    <property type="entry name" value="AA-adenyl-dom"/>
    <property type="match status" value="2"/>
</dbReference>
<dbReference type="FunFam" id="2.30.38.10:FF:000001">
    <property type="entry name" value="Non-ribosomal peptide synthetase PvdI"/>
    <property type="match status" value="1"/>
</dbReference>
<dbReference type="GO" id="GO:0044550">
    <property type="term" value="P:secondary metabolite biosynthetic process"/>
    <property type="evidence" value="ECO:0007669"/>
    <property type="project" value="TreeGrafter"/>
</dbReference>
<feature type="domain" description="Carrier" evidence="7">
    <location>
        <begin position="632"/>
        <end position="706"/>
    </location>
</feature>
<dbReference type="GO" id="GO:0003824">
    <property type="term" value="F:catalytic activity"/>
    <property type="evidence" value="ECO:0007669"/>
    <property type="project" value="InterPro"/>
</dbReference>
<dbReference type="GO" id="GO:0043041">
    <property type="term" value="P:amino acid activation for nonribosomal peptide biosynthetic process"/>
    <property type="evidence" value="ECO:0007669"/>
    <property type="project" value="TreeGrafter"/>
</dbReference>
<protein>
    <submittedName>
        <fullName evidence="8">Amino acid adenylation domain-containing protein</fullName>
    </submittedName>
</protein>
<dbReference type="Gene3D" id="3.30.300.30">
    <property type="match status" value="3"/>
</dbReference>
<dbReference type="PANTHER" id="PTHR45527:SF1">
    <property type="entry name" value="FATTY ACID SYNTHASE"/>
    <property type="match status" value="1"/>
</dbReference>
<dbReference type="Pfam" id="PF00501">
    <property type="entry name" value="AMP-binding"/>
    <property type="match status" value="2"/>
</dbReference>
<dbReference type="InterPro" id="IPR010060">
    <property type="entry name" value="NRPS_synth"/>
</dbReference>
<dbReference type="InterPro" id="IPR020845">
    <property type="entry name" value="AMP-binding_CS"/>
</dbReference>
<dbReference type="NCBIfam" id="NF003417">
    <property type="entry name" value="PRK04813.1"/>
    <property type="match status" value="3"/>
</dbReference>
<keyword evidence="3" id="KW-0597">Phosphoprotein</keyword>
<dbReference type="Gene3D" id="2.30.38.10">
    <property type="entry name" value="Luciferase, Domain 3"/>
    <property type="match status" value="2"/>
</dbReference>
<dbReference type="Gene3D" id="1.10.1200.10">
    <property type="entry name" value="ACP-like"/>
    <property type="match status" value="1"/>
</dbReference>
<dbReference type="FunFam" id="3.40.50.980:FF:000002">
    <property type="entry name" value="Enterobactin synthetase component F"/>
    <property type="match status" value="1"/>
</dbReference>
<evidence type="ECO:0000256" key="5">
    <source>
        <dbReference type="ARBA" id="ARBA00023194"/>
    </source>
</evidence>
<feature type="compositionally biased region" description="Pro residues" evidence="6">
    <location>
        <begin position="64"/>
        <end position="78"/>
    </location>
</feature>
<dbReference type="Pfam" id="PF00550">
    <property type="entry name" value="PP-binding"/>
    <property type="match status" value="2"/>
</dbReference>
<evidence type="ECO:0000256" key="2">
    <source>
        <dbReference type="ARBA" id="ARBA00022450"/>
    </source>
</evidence>
<keyword evidence="4" id="KW-0677">Repeat</keyword>
<dbReference type="KEGG" id="salw:CP975_00325"/>
<dbReference type="Pfam" id="PF00668">
    <property type="entry name" value="Condensation"/>
    <property type="match status" value="2"/>
</dbReference>
<dbReference type="InterPro" id="IPR006162">
    <property type="entry name" value="Ppantetheine_attach_site"/>
</dbReference>
<sequence length="2769" mass="296858">MPRRLPGPGRDRRHALRAAHSCRQRRAQRPGQAHPLQLPARIQQSAALVEPRQVTPEPLTAGSPPSPLPGSPRSPFSPAPDSGESVSEPQGPSADVPCAEKGVPLATFTDLFEAQVRQVPHHPALQCAGTIWTYRQLNASANRLAHLLIGRGIGPEHTVALAMPRSPEQIAALLAIMKAGAAYLPLDLGHPPTRIAYMAADAAPTAVLTTQAAAGQLPAGLKAHMLAVDAPDTQAARRHMPQTDPVDADRTGPLSVANAAYVIYTSGSTGRPKGVTVTHRGLAALRDEALRVGELTTGQGARVLQYAALSFDMSVWDLMTALTTGAQLVLPAQEQLVGQELAALLAQHKVTHATLPPSVLATLPAGTATSLSQLRILVVGGEASTPALVAEWGAARRLFNAYGPTEATVWATFAGPLREGAVPIGTAMADAAAYLLGPDLTPVAQGQPGELYLAGPGLARGYLGRPAQSATRFLANPLGPAGTRMYRTGDVARLGADGQLEYLGRSDDQVKLRGQRIELGEVETALAAHPRVRQAAVIVHAGATGAQQLVGFVVPAPAPDTQPVEPAGGAGQLTLGPGLGAAELRAFVARRLPQSMVPATIMVIDEMPLTPNGKADKAALPRPQLRQADYRAPRSRLEEYLADAFAKVLCLARVGIDDDFLSLGGDSIQAMRLASQIRAQGVQVSFRQIFESRTVAALADAIGAEQPQAATPHADGGAEQPWHLPATHLLHELGPGAAHSCQAMLLDLPQGLDHTTLTAALTALIDHHDILRTRLRPPGQGGLLVAPPGSVSAHPLIRQVAADAPWQAAAGTEQAKEWNHLLRTELAAAAARLNPAAGSVAQFTWFDAGSRQAGRLLMVLPHLLVDAHSWRILLADLATAGQQLKMGRDIELPPVTAPLRLVARALTKEAHRPARAAELEAWLTRLEAPDAALGPRRPAPADDTTPAPVDARLLLPAPLTDTLLTTVPSAFRCDIQDALLTALALALAHRRATSGAPASSVLISLDEYGRAAAEVDGIALSRTAGRLTGTTPVRLDVTHLDLQEALEGKPAAGTALKAVKEQLRTLPDEGIGYHLLRHLNPHTAAALARSPSGRISFAHLGHFPAPAPHPPGAGFTPTRGWSVPAAPHTGPQTDLAVRSALIDTGEGPRLEAVFTACATLMSAAEIQQLAHLWALALQAISHHAATAGAGGLSPSDVLLPGVTQHELDDWQQHYPGLSDIWPLAPLPQGLLVHSQREHEASAGTDTYQVQYTLRLSGPIEPARLRAAAQALLDRHPALRAAYAPGPQGTLVQFVVDGVQLPWQYLDLSSLGEAMRDSAYRQFLASDLTLHFDLAVPPVLRMSLLTLATDRHVLILSAHHATLDGWCLPLLATDLMRLYADQGAAALPPAPSYRNYLAWLERQDTKAAASAWAQELAGLTEPCLLTAPTAAAAEETERLDVPLPPAAARALPDRAAEMGITLNTLVQGAWAVVLSHLTHRRDVVFGAAVAGRPAELPDAQHMVGTFINTVPIRVRCEPQESAAQLLEQLQQRQAALLGRPPCALGEIHSAAGLPTLFDTVIGFESFPLDRQAAADAADAAGFAVTGVGLHSLSHFPLTVFAHPDGDRLRLTMQYQRPLLEPPYAQHIAALYGQVLSRLAADAGARLADLVAKEGAAQLTAGAKAQPPVHSQVLDPLLGEQIRTCAKKLATHPAALFHAGWALTISMFSGRAHVSFCSTAAGQTRPVHAELTGMSVRDLVHHMDQQAPGPSAHLPHIDMILDFRGPHANASAAHDERTEPMEVAISGRHPHITLQGRSGLPYDPQSVTDYLHTALARLTDALNGGRAAQQPALELPVLGEEIRRQALAQRSQVPATPARGRCIHQWFEEVAAAMPDAIAVTAGHRSLSYGDLNQRANRLARHLRSLGVGPEVVVALRLERTEHLMVAVLAVLKAGGTYVPIDPASPSERTALVLADSAPRLLLTDAPWHPDPSPGLPPLPVLDVRADSDRWSGLLAHNLPDTGVRPDHAAYVIYTSGSTGTPKGVTVEHRNVVRLFTTTREHFAFDHRDVWALLHSFAFDFSVWEMWGALLHGATLVVVPRKVARNPKDLYRLLCTSRVTVLNQTPTAFHQLIAAQGEDGAEHALRVVVFGGEALNPALLTPWMRREANKNTRLVNMYGITETTVHTTYHLLSGADTGRTASPVGRRLPDLHTYVLDPYLRPTPAGVVGELYVGGAGVARGYQNRPALSAQRFVADPFAGRPGARMYRSGDLVRRLPDQSLEYLGRNDDQVKIRGFRIELGEIEAKLSEHPALQDARVVVRDHGEGDKRLMAYLVPAADRAPAVRHLLRLERAEGDTHPPLRDLPNGMTVFHHNKSETDFVYEEIFTREEYLRGNITIDNGDTIVDVGANIGLFTLFASHRNPDGRLYAFEPLPPLHDTLRRNVELHGLNAKLFDCALGSQAQEETFTFYPHNTVNSTRAATAPQARDLVRAFLRNKAGPDGGARPGAAATDLIDEVVESRLESRTFTCPVRTFSDIIEQEAIDRIDLVKIDVEGAEHEVLKGIRPEHWQRIRQFAIELHDVDGRLAQVQTLLKDHGFEVVCEQDSGLLHDTVLCNVYARREDGRGAGPAPRVAVAPAPRRWSGRAGLLQDVHDRLREVLPAYMLPSAYTLLEALPLNQNGKLDYGALPEPGRPHRNVTPPRTRAEQELCALIADVLHIEQVGVGDNFFDLGGDSLLASGLTGRISRKLGVRVLINEVYEARDIAALARIVDHAPKARSPRLRRRGAGEGS</sequence>
<dbReference type="Gene3D" id="3.30.559.10">
    <property type="entry name" value="Chloramphenicol acetyltransferase-like domain"/>
    <property type="match status" value="2"/>
</dbReference>
<dbReference type="PROSITE" id="PS00455">
    <property type="entry name" value="AMP_BINDING"/>
    <property type="match status" value="2"/>
</dbReference>
<dbReference type="PROSITE" id="PS50075">
    <property type="entry name" value="CARRIER"/>
    <property type="match status" value="2"/>
</dbReference>
<dbReference type="Gene3D" id="3.40.50.150">
    <property type="entry name" value="Vaccinia Virus protein VP39"/>
    <property type="match status" value="1"/>
</dbReference>
<keyword evidence="5" id="KW-0045">Antibiotic biosynthesis</keyword>
<dbReference type="GO" id="GO:0031177">
    <property type="term" value="F:phosphopantetheine binding"/>
    <property type="evidence" value="ECO:0007669"/>
    <property type="project" value="InterPro"/>
</dbReference>
<dbReference type="PANTHER" id="PTHR45527">
    <property type="entry name" value="NONRIBOSOMAL PEPTIDE SYNTHETASE"/>
    <property type="match status" value="1"/>
</dbReference>
<evidence type="ECO:0000256" key="1">
    <source>
        <dbReference type="ARBA" id="ARBA00001957"/>
    </source>
</evidence>
<dbReference type="InterPro" id="IPR020806">
    <property type="entry name" value="PKS_PP-bd"/>
</dbReference>
<dbReference type="InterPro" id="IPR029063">
    <property type="entry name" value="SAM-dependent_MTases_sf"/>
</dbReference>
<dbReference type="InterPro" id="IPR045851">
    <property type="entry name" value="AMP-bd_C_sf"/>
</dbReference>
<organism evidence="8 9">
    <name type="scientific">Streptomyces alboniger</name>
    <dbReference type="NCBI Taxonomy" id="132473"/>
    <lineage>
        <taxon>Bacteria</taxon>
        <taxon>Bacillati</taxon>
        <taxon>Actinomycetota</taxon>
        <taxon>Actinomycetes</taxon>
        <taxon>Kitasatosporales</taxon>
        <taxon>Streptomycetaceae</taxon>
        <taxon>Streptomyces</taxon>
        <taxon>Streptomyces aurantiacus group</taxon>
    </lineage>
</organism>
<feature type="compositionally biased region" description="Basic residues" evidence="6">
    <location>
        <begin position="11"/>
        <end position="28"/>
    </location>
</feature>
<dbReference type="InterPro" id="IPR009081">
    <property type="entry name" value="PP-bd_ACP"/>
</dbReference>
<keyword evidence="9" id="KW-1185">Reference proteome</keyword>
<dbReference type="FunFam" id="3.30.300.30:FF:000015">
    <property type="entry name" value="Nonribosomal peptide synthase SidD"/>
    <property type="match status" value="1"/>
</dbReference>
<dbReference type="SUPFAM" id="SSF52777">
    <property type="entry name" value="CoA-dependent acyltransferases"/>
    <property type="match status" value="5"/>
</dbReference>
<comment type="cofactor">
    <cofactor evidence="1">
        <name>pantetheine 4'-phosphate</name>
        <dbReference type="ChEBI" id="CHEBI:47942"/>
    </cofactor>
</comment>
<dbReference type="NCBIfam" id="TIGR01720">
    <property type="entry name" value="NRPS-para261"/>
    <property type="match status" value="1"/>
</dbReference>
<dbReference type="Gene3D" id="3.40.50.1820">
    <property type="entry name" value="alpha/beta hydrolase"/>
    <property type="match status" value="1"/>
</dbReference>
<name>A0A5J6HCH5_STRAD</name>
<dbReference type="InterPro" id="IPR023213">
    <property type="entry name" value="CAT-like_dom_sf"/>
</dbReference>
<evidence type="ECO:0000256" key="4">
    <source>
        <dbReference type="ARBA" id="ARBA00022737"/>
    </source>
</evidence>
<accession>A0A5J6HCH5</accession>
<gene>
    <name evidence="8" type="ORF">CP975_00325</name>
</gene>
<dbReference type="InterPro" id="IPR006342">
    <property type="entry name" value="FkbM_mtfrase"/>
</dbReference>
<dbReference type="FunFam" id="1.10.1200.10:FF:000005">
    <property type="entry name" value="Nonribosomal peptide synthetase 1"/>
    <property type="match status" value="1"/>
</dbReference>
<dbReference type="PROSITE" id="PS00012">
    <property type="entry name" value="PHOSPHOPANTETHEINE"/>
    <property type="match status" value="1"/>
</dbReference>
<dbReference type="FunFam" id="3.40.50.980:FF:000001">
    <property type="entry name" value="Non-ribosomal peptide synthetase"/>
    <property type="match status" value="2"/>
</dbReference>
<dbReference type="GO" id="GO:0017000">
    <property type="term" value="P:antibiotic biosynthetic process"/>
    <property type="evidence" value="ECO:0007669"/>
    <property type="project" value="UniProtKB-KW"/>
</dbReference>
<reference evidence="8 9" key="1">
    <citation type="submission" date="2017-09" db="EMBL/GenBank/DDBJ databases">
        <authorList>
            <person name="Lee N."/>
            <person name="Cho B.-K."/>
        </authorList>
    </citation>
    <scope>NUCLEOTIDE SEQUENCE [LARGE SCALE GENOMIC DNA]</scope>
    <source>
        <strain evidence="8 9">ATCC 12461</strain>
    </source>
</reference>
<feature type="domain" description="Carrier" evidence="7">
    <location>
        <begin position="2678"/>
        <end position="2753"/>
    </location>
</feature>
<dbReference type="InterPro" id="IPR036736">
    <property type="entry name" value="ACP-like_sf"/>
</dbReference>
<dbReference type="GO" id="GO:0005737">
    <property type="term" value="C:cytoplasm"/>
    <property type="evidence" value="ECO:0007669"/>
    <property type="project" value="TreeGrafter"/>
</dbReference>
<dbReference type="Proteomes" id="UP000326553">
    <property type="component" value="Chromosome"/>
</dbReference>
<proteinExistence type="predicted"/>
<evidence type="ECO:0000256" key="6">
    <source>
        <dbReference type="SAM" id="MobiDB-lite"/>
    </source>
</evidence>
<evidence type="ECO:0000313" key="9">
    <source>
        <dbReference type="Proteomes" id="UP000326553"/>
    </source>
</evidence>
<evidence type="ECO:0000259" key="7">
    <source>
        <dbReference type="PROSITE" id="PS50075"/>
    </source>
</evidence>
<dbReference type="SUPFAM" id="SSF56801">
    <property type="entry name" value="Acetyl-CoA synthetase-like"/>
    <property type="match status" value="2"/>
</dbReference>
<dbReference type="Pfam" id="PF05050">
    <property type="entry name" value="Methyltransf_21"/>
    <property type="match status" value="1"/>
</dbReference>
<dbReference type="InterPro" id="IPR010071">
    <property type="entry name" value="AA_adenyl_dom"/>
</dbReference>
<evidence type="ECO:0000256" key="3">
    <source>
        <dbReference type="ARBA" id="ARBA00022553"/>
    </source>
</evidence>
<dbReference type="Gene3D" id="3.40.50.980">
    <property type="match status" value="4"/>
</dbReference>
<dbReference type="CDD" id="cd17643">
    <property type="entry name" value="A_NRPS_Cytc1-like"/>
    <property type="match status" value="1"/>
</dbReference>
<dbReference type="Pfam" id="PF13193">
    <property type="entry name" value="AMP-binding_C"/>
    <property type="match status" value="1"/>
</dbReference>
<evidence type="ECO:0000313" key="8">
    <source>
        <dbReference type="EMBL" id="QEV16173.1"/>
    </source>
</evidence>
<dbReference type="InterPro" id="IPR001242">
    <property type="entry name" value="Condensation_dom"/>
</dbReference>
<dbReference type="SMART" id="SM00823">
    <property type="entry name" value="PKS_PP"/>
    <property type="match status" value="2"/>
</dbReference>
<feature type="region of interest" description="Disordered" evidence="6">
    <location>
        <begin position="1"/>
        <end position="99"/>
    </location>
</feature>
<dbReference type="Gene3D" id="3.30.559.30">
    <property type="entry name" value="Nonribosomal peptide synthetase, condensation domain"/>
    <property type="match status" value="3"/>
</dbReference>
<dbReference type="FunFam" id="3.40.50.12780:FF:000012">
    <property type="entry name" value="Non-ribosomal peptide synthetase"/>
    <property type="match status" value="2"/>
</dbReference>
<dbReference type="InterPro" id="IPR029058">
    <property type="entry name" value="AB_hydrolase_fold"/>
</dbReference>